<feature type="transmembrane region" description="Helical" evidence="1">
    <location>
        <begin position="219"/>
        <end position="240"/>
    </location>
</feature>
<feature type="transmembrane region" description="Helical" evidence="1">
    <location>
        <begin position="21"/>
        <end position="39"/>
    </location>
</feature>
<proteinExistence type="predicted"/>
<feature type="transmembrane region" description="Helical" evidence="1">
    <location>
        <begin position="252"/>
        <end position="271"/>
    </location>
</feature>
<feature type="transmembrane region" description="Helical" evidence="1">
    <location>
        <begin position="145"/>
        <end position="162"/>
    </location>
</feature>
<accession>A0A948W4X9</accession>
<name>A0A948W4X9_UNCEI</name>
<dbReference type="AlphaFoldDB" id="A0A948W4X9"/>
<evidence type="ECO:0000313" key="4">
    <source>
        <dbReference type="Proteomes" id="UP000777784"/>
    </source>
</evidence>
<dbReference type="NCBIfam" id="NF037970">
    <property type="entry name" value="vanZ_1"/>
    <property type="match status" value="1"/>
</dbReference>
<feature type="transmembrane region" description="Helical" evidence="1">
    <location>
        <begin position="182"/>
        <end position="198"/>
    </location>
</feature>
<evidence type="ECO:0000259" key="2">
    <source>
        <dbReference type="Pfam" id="PF04892"/>
    </source>
</evidence>
<feature type="transmembrane region" description="Helical" evidence="1">
    <location>
        <begin position="278"/>
        <end position="296"/>
    </location>
</feature>
<dbReference type="SUPFAM" id="SSF64076">
    <property type="entry name" value="MTH938-like"/>
    <property type="match status" value="1"/>
</dbReference>
<feature type="transmembrane region" description="Helical" evidence="1">
    <location>
        <begin position="90"/>
        <end position="111"/>
    </location>
</feature>
<gene>
    <name evidence="3" type="ORF">KJ970_00805</name>
</gene>
<evidence type="ECO:0000256" key="1">
    <source>
        <dbReference type="SAM" id="Phobius"/>
    </source>
</evidence>
<reference evidence="3" key="1">
    <citation type="submission" date="2021-05" db="EMBL/GenBank/DDBJ databases">
        <title>Energy efficiency and biological interactions define the core microbiome of deep oligotrophic groundwater.</title>
        <authorList>
            <person name="Mehrshad M."/>
            <person name="Lopez-Fernandez M."/>
            <person name="Bell E."/>
            <person name="Bernier-Latmani R."/>
            <person name="Bertilsson S."/>
            <person name="Dopson M."/>
        </authorList>
    </citation>
    <scope>NUCLEOTIDE SEQUENCE</scope>
    <source>
        <strain evidence="3">Modern_marine.mb.64</strain>
    </source>
</reference>
<comment type="caution">
    <text evidence="3">The sequence shown here is derived from an EMBL/GenBank/DDBJ whole genome shotgun (WGS) entry which is preliminary data.</text>
</comment>
<evidence type="ECO:0000313" key="3">
    <source>
        <dbReference type="EMBL" id="MBU2689440.1"/>
    </source>
</evidence>
<keyword evidence="1" id="KW-0472">Membrane</keyword>
<dbReference type="EMBL" id="JAHJDP010000004">
    <property type="protein sequence ID" value="MBU2689440.1"/>
    <property type="molecule type" value="Genomic_DNA"/>
</dbReference>
<dbReference type="Proteomes" id="UP000777784">
    <property type="component" value="Unassembled WGS sequence"/>
</dbReference>
<feature type="transmembrane region" description="Helical" evidence="1">
    <location>
        <begin position="51"/>
        <end position="78"/>
    </location>
</feature>
<feature type="domain" description="VanZ-like" evidence="2">
    <location>
        <begin position="125"/>
        <end position="196"/>
    </location>
</feature>
<protein>
    <submittedName>
        <fullName evidence="3">VanZ family protein</fullName>
    </submittedName>
</protein>
<keyword evidence="1" id="KW-0812">Transmembrane</keyword>
<dbReference type="InterPro" id="IPR006976">
    <property type="entry name" value="VanZ-like"/>
</dbReference>
<dbReference type="InterPro" id="IPR036748">
    <property type="entry name" value="MTH938-like_sf"/>
</dbReference>
<feature type="transmembrane region" description="Helical" evidence="1">
    <location>
        <begin position="123"/>
        <end position="138"/>
    </location>
</feature>
<keyword evidence="1" id="KW-1133">Transmembrane helix</keyword>
<dbReference type="Gene3D" id="3.40.1230.10">
    <property type="entry name" value="MTH938-like"/>
    <property type="match status" value="1"/>
</dbReference>
<sequence>MSKTIKTSQRIPLGPPLLYSTRLHLILFSFLLVATPFIMVRNYLQSALEKISLATIAIAGISIPIVPLVAGILLLAAVIRFIKSVTLKGLIAATVPIIMIAMGQLICDVYYDHAFYELQQNWHYFAYMTFAFMMYRDLKPREVPFAKLIWMTSLFAFCFSTFDEIFQLFMSGRVFDMGDISKDVWGALMGLIILYIGSQKWKDIKRDWKSVRHPKLGGYIKSPASVLILDFVLSYIFLYVSSLLTDAPYWKSIVAITIGSYIVFFLIFHLSQFRPIKWVLLILLTAAVLIQGYSFFKFKNDNIVYHKYGMTVYKGIPIPFFDIIVFPNGTVRPADKKHFFRDRDQAYLLRRHADIILIGSGHHGLGGKGFPQQTPSQFIFNRYSLKGTQVIILKSQDACLLFNRLKQQGKNVLFVLHTTC</sequence>
<dbReference type="Pfam" id="PF04892">
    <property type="entry name" value="VanZ"/>
    <property type="match status" value="1"/>
</dbReference>
<organism evidence="3 4">
    <name type="scientific">Eiseniibacteriota bacterium</name>
    <dbReference type="NCBI Taxonomy" id="2212470"/>
    <lineage>
        <taxon>Bacteria</taxon>
        <taxon>Candidatus Eiseniibacteriota</taxon>
    </lineage>
</organism>